<dbReference type="CDD" id="cd00082">
    <property type="entry name" value="HisKA"/>
    <property type="match status" value="1"/>
</dbReference>
<dbReference type="SUPFAM" id="SSF47384">
    <property type="entry name" value="Homodimeric domain of signal transducing histidine kinase"/>
    <property type="match status" value="1"/>
</dbReference>
<keyword evidence="11 14" id="KW-1133">Transmembrane helix</keyword>
<keyword evidence="5" id="KW-0597">Phosphoprotein</keyword>
<dbReference type="SMART" id="SM00388">
    <property type="entry name" value="HisKA"/>
    <property type="match status" value="1"/>
</dbReference>
<dbReference type="InterPro" id="IPR013767">
    <property type="entry name" value="PAS_fold"/>
</dbReference>
<dbReference type="GO" id="GO:0005524">
    <property type="term" value="F:ATP binding"/>
    <property type="evidence" value="ECO:0007669"/>
    <property type="project" value="UniProtKB-KW"/>
</dbReference>
<dbReference type="Pfam" id="PF00672">
    <property type="entry name" value="HAMP"/>
    <property type="match status" value="1"/>
</dbReference>
<dbReference type="Pfam" id="PF00512">
    <property type="entry name" value="HisKA"/>
    <property type="match status" value="1"/>
</dbReference>
<dbReference type="RefSeq" id="WP_235641601.1">
    <property type="nucleotide sequence ID" value="NZ_FZOC01000006.1"/>
</dbReference>
<evidence type="ECO:0000313" key="19">
    <source>
        <dbReference type="Proteomes" id="UP000198324"/>
    </source>
</evidence>
<dbReference type="AlphaFoldDB" id="A0A239BVV9"/>
<dbReference type="Pfam" id="PF00989">
    <property type="entry name" value="PAS"/>
    <property type="match status" value="1"/>
</dbReference>
<dbReference type="InterPro" id="IPR017232">
    <property type="entry name" value="NtrY"/>
</dbReference>
<comment type="subcellular location">
    <subcellularLocation>
        <location evidence="2">Cell membrane</location>
        <topology evidence="2">Multi-pass membrane protein</topology>
    </subcellularLocation>
</comment>
<dbReference type="GO" id="GO:0005886">
    <property type="term" value="C:plasma membrane"/>
    <property type="evidence" value="ECO:0007669"/>
    <property type="project" value="UniProtKB-SubCell"/>
</dbReference>
<dbReference type="InterPro" id="IPR003594">
    <property type="entry name" value="HATPase_dom"/>
</dbReference>
<keyword evidence="8" id="KW-0547">Nucleotide-binding</keyword>
<dbReference type="PANTHER" id="PTHR42878">
    <property type="entry name" value="TWO-COMPONENT HISTIDINE KINASE"/>
    <property type="match status" value="1"/>
</dbReference>
<dbReference type="SUPFAM" id="SSF55785">
    <property type="entry name" value="PYP-like sensor domain (PAS domain)"/>
    <property type="match status" value="1"/>
</dbReference>
<evidence type="ECO:0000256" key="2">
    <source>
        <dbReference type="ARBA" id="ARBA00004651"/>
    </source>
</evidence>
<keyword evidence="7 14" id="KW-0812">Transmembrane</keyword>
<dbReference type="SUPFAM" id="SSF55874">
    <property type="entry name" value="ATPase domain of HSP90 chaperone/DNA topoisomerase II/histidine kinase"/>
    <property type="match status" value="1"/>
</dbReference>
<sequence>MEPTPEHRAAAAPPLPPELRERQRRKREIGIALAGMLVIVVLTWVELRLLGVNSYLFLGLVNLNIILLLLVLFVVGRNGVKLLLERRRNVLGSRLRTRLVLAFILLSLVPVALMFYVSAKFVQTSVDYWFKSQVEDSMEQSLEIGRAFYQSAQARVEQRGREVLAQVAAAHYGWGGRNMDTHLAESLREYGLAVVGVISPEGRAQNTHPPQVFDRVWSEARTKVNLEDLRKNPRYVSVMLSTSGNDLIVGLLPVDEGRAGFLVLGESIGGGLMYKLDQVARGLDEYKKLRKLKYPWKMTLYLTLGVMSLLIVLGASWFGFRLAKEISAPVQAMAAGTERIAKGDLSVRLDDTADDELGSLVRSFNRMAEDLEAGQKRLLDAQERMAQQYEELERRGRYIEAVLDNITSGVVSTDASGRIGTVNKAAEAMLGVNAEQLVGRKAQHLVRGEFAELLTGALKHLAKVPEARWTRQIDLQLKDRGARFLVNLVGLTGGDAQAEGTGLVAVFEDITELEKVQRLAAWQEVAQRIAHEIKNPLTPIKLSAQRLMRKFSAVANDKSFDDCAALIVREAERLQQMVAEFSGYAKLPEVQLVPGDLPPLLAEVVGTFATAHRGIRWELDAAPGLPPLPFDAEGLRKVFINLLTNAAEALEGRQDGRVLVRAAHDPARGLARISVEDNGPGFTQEERARMFEPYFSRKKTGTGLGLTIVRSIVTDHKGQVRVEAARPSGSIFMVELPLA</sequence>
<dbReference type="InterPro" id="IPR036890">
    <property type="entry name" value="HATPase_C_sf"/>
</dbReference>
<evidence type="ECO:0000256" key="12">
    <source>
        <dbReference type="ARBA" id="ARBA00023012"/>
    </source>
</evidence>
<dbReference type="Gene3D" id="3.30.450.20">
    <property type="entry name" value="PAS domain"/>
    <property type="match status" value="1"/>
</dbReference>
<feature type="domain" description="PAS" evidence="16">
    <location>
        <begin position="395"/>
        <end position="440"/>
    </location>
</feature>
<evidence type="ECO:0000256" key="5">
    <source>
        <dbReference type="ARBA" id="ARBA00022553"/>
    </source>
</evidence>
<dbReference type="Gene3D" id="3.30.565.10">
    <property type="entry name" value="Histidine kinase-like ATPase, C-terminal domain"/>
    <property type="match status" value="1"/>
</dbReference>
<evidence type="ECO:0000256" key="3">
    <source>
        <dbReference type="ARBA" id="ARBA00012438"/>
    </source>
</evidence>
<evidence type="ECO:0000256" key="11">
    <source>
        <dbReference type="ARBA" id="ARBA00022989"/>
    </source>
</evidence>
<dbReference type="GO" id="GO:0000156">
    <property type="term" value="F:phosphorelay response regulator activity"/>
    <property type="evidence" value="ECO:0007669"/>
    <property type="project" value="TreeGrafter"/>
</dbReference>
<evidence type="ECO:0000259" key="17">
    <source>
        <dbReference type="PROSITE" id="PS50885"/>
    </source>
</evidence>
<keyword evidence="12" id="KW-0902">Two-component regulatory system</keyword>
<evidence type="ECO:0000256" key="1">
    <source>
        <dbReference type="ARBA" id="ARBA00000085"/>
    </source>
</evidence>
<name>A0A239BVV9_9BACT</name>
<dbReference type="InterPro" id="IPR003660">
    <property type="entry name" value="HAMP_dom"/>
</dbReference>
<evidence type="ECO:0000259" key="16">
    <source>
        <dbReference type="PROSITE" id="PS50112"/>
    </source>
</evidence>
<dbReference type="CDD" id="cd00130">
    <property type="entry name" value="PAS"/>
    <property type="match status" value="1"/>
</dbReference>
<evidence type="ECO:0000259" key="15">
    <source>
        <dbReference type="PROSITE" id="PS50109"/>
    </source>
</evidence>
<dbReference type="PANTHER" id="PTHR42878:SF7">
    <property type="entry name" value="SENSOR HISTIDINE KINASE GLRK"/>
    <property type="match status" value="1"/>
</dbReference>
<evidence type="ECO:0000256" key="4">
    <source>
        <dbReference type="ARBA" id="ARBA00022475"/>
    </source>
</evidence>
<dbReference type="GO" id="GO:0007234">
    <property type="term" value="P:osmosensory signaling via phosphorelay pathway"/>
    <property type="evidence" value="ECO:0007669"/>
    <property type="project" value="TreeGrafter"/>
</dbReference>
<evidence type="ECO:0000256" key="14">
    <source>
        <dbReference type="SAM" id="Phobius"/>
    </source>
</evidence>
<dbReference type="PRINTS" id="PR00344">
    <property type="entry name" value="BCTRLSENSOR"/>
</dbReference>
<feature type="transmembrane region" description="Helical" evidence="14">
    <location>
        <begin position="55"/>
        <end position="76"/>
    </location>
</feature>
<proteinExistence type="predicted"/>
<evidence type="ECO:0000256" key="13">
    <source>
        <dbReference type="ARBA" id="ARBA00023136"/>
    </source>
</evidence>
<feature type="transmembrane region" description="Helical" evidence="14">
    <location>
        <begin position="97"/>
        <end position="119"/>
    </location>
</feature>
<dbReference type="InterPro" id="IPR045671">
    <property type="entry name" value="NtrY-like_N"/>
</dbReference>
<dbReference type="SMART" id="SM00387">
    <property type="entry name" value="HATPase_c"/>
    <property type="match status" value="1"/>
</dbReference>
<evidence type="ECO:0000256" key="7">
    <source>
        <dbReference type="ARBA" id="ARBA00022692"/>
    </source>
</evidence>
<dbReference type="InterPro" id="IPR035965">
    <property type="entry name" value="PAS-like_dom_sf"/>
</dbReference>
<keyword evidence="4" id="KW-1003">Cell membrane</keyword>
<evidence type="ECO:0000256" key="9">
    <source>
        <dbReference type="ARBA" id="ARBA00022777"/>
    </source>
</evidence>
<keyword evidence="6" id="KW-0808">Transferase</keyword>
<feature type="transmembrane region" description="Helical" evidence="14">
    <location>
        <begin position="298"/>
        <end position="320"/>
    </location>
</feature>
<dbReference type="InterPro" id="IPR036097">
    <property type="entry name" value="HisK_dim/P_sf"/>
</dbReference>
<gene>
    <name evidence="18" type="ORF">SAMN04488503_2831</name>
</gene>
<dbReference type="EC" id="2.7.13.3" evidence="3"/>
<accession>A0A239BVV9</accession>
<dbReference type="Pfam" id="PF02518">
    <property type="entry name" value="HATPase_c"/>
    <property type="match status" value="1"/>
</dbReference>
<feature type="transmembrane region" description="Helical" evidence="14">
    <location>
        <begin position="29"/>
        <end position="49"/>
    </location>
</feature>
<keyword evidence="13 14" id="KW-0472">Membrane</keyword>
<keyword evidence="19" id="KW-1185">Reference proteome</keyword>
<dbReference type="InterPro" id="IPR004358">
    <property type="entry name" value="Sig_transdc_His_kin-like_C"/>
</dbReference>
<dbReference type="Pfam" id="PF19312">
    <property type="entry name" value="NtrY_N"/>
    <property type="match status" value="1"/>
</dbReference>
<dbReference type="SUPFAM" id="SSF158472">
    <property type="entry name" value="HAMP domain-like"/>
    <property type="match status" value="1"/>
</dbReference>
<reference evidence="18 19" key="1">
    <citation type="submission" date="2017-06" db="EMBL/GenBank/DDBJ databases">
        <authorList>
            <person name="Kim H.J."/>
            <person name="Triplett B.A."/>
        </authorList>
    </citation>
    <scope>NUCLEOTIDE SEQUENCE [LARGE SCALE GENOMIC DNA]</scope>
    <source>
        <strain evidence="18 19">DSM 13116</strain>
    </source>
</reference>
<dbReference type="InterPro" id="IPR000014">
    <property type="entry name" value="PAS"/>
</dbReference>
<organism evidence="18 19">
    <name type="scientific">Humidesulfovibrio mexicanus</name>
    <dbReference type="NCBI Taxonomy" id="147047"/>
    <lineage>
        <taxon>Bacteria</taxon>
        <taxon>Pseudomonadati</taxon>
        <taxon>Thermodesulfobacteriota</taxon>
        <taxon>Desulfovibrionia</taxon>
        <taxon>Desulfovibrionales</taxon>
        <taxon>Desulfovibrionaceae</taxon>
        <taxon>Humidesulfovibrio</taxon>
    </lineage>
</organism>
<keyword evidence="9 18" id="KW-0418">Kinase</keyword>
<dbReference type="PROSITE" id="PS50885">
    <property type="entry name" value="HAMP"/>
    <property type="match status" value="1"/>
</dbReference>
<evidence type="ECO:0000256" key="10">
    <source>
        <dbReference type="ARBA" id="ARBA00022840"/>
    </source>
</evidence>
<dbReference type="Proteomes" id="UP000198324">
    <property type="component" value="Unassembled WGS sequence"/>
</dbReference>
<dbReference type="SMART" id="SM00091">
    <property type="entry name" value="PAS"/>
    <property type="match status" value="1"/>
</dbReference>
<evidence type="ECO:0000256" key="8">
    <source>
        <dbReference type="ARBA" id="ARBA00022741"/>
    </source>
</evidence>
<dbReference type="GO" id="GO:0030295">
    <property type="term" value="F:protein kinase activator activity"/>
    <property type="evidence" value="ECO:0007669"/>
    <property type="project" value="TreeGrafter"/>
</dbReference>
<dbReference type="PROSITE" id="PS50112">
    <property type="entry name" value="PAS"/>
    <property type="match status" value="1"/>
</dbReference>
<dbReference type="CDD" id="cd06225">
    <property type="entry name" value="HAMP"/>
    <property type="match status" value="1"/>
</dbReference>
<feature type="domain" description="HAMP" evidence="17">
    <location>
        <begin position="324"/>
        <end position="376"/>
    </location>
</feature>
<dbReference type="InterPro" id="IPR003661">
    <property type="entry name" value="HisK_dim/P_dom"/>
</dbReference>
<evidence type="ECO:0000313" key="18">
    <source>
        <dbReference type="EMBL" id="SNS12040.1"/>
    </source>
</evidence>
<comment type="catalytic activity">
    <reaction evidence="1">
        <text>ATP + protein L-histidine = ADP + protein N-phospho-L-histidine.</text>
        <dbReference type="EC" id="2.7.13.3"/>
    </reaction>
</comment>
<feature type="domain" description="Histidine kinase" evidence="15">
    <location>
        <begin position="528"/>
        <end position="739"/>
    </location>
</feature>
<dbReference type="Gene3D" id="1.10.287.130">
    <property type="match status" value="1"/>
</dbReference>
<dbReference type="InterPro" id="IPR005467">
    <property type="entry name" value="His_kinase_dom"/>
</dbReference>
<dbReference type="SMART" id="SM00304">
    <property type="entry name" value="HAMP"/>
    <property type="match status" value="1"/>
</dbReference>
<dbReference type="PIRSF" id="PIRSF037532">
    <property type="entry name" value="STHK_NtrY"/>
    <property type="match status" value="1"/>
</dbReference>
<dbReference type="GO" id="GO:0006355">
    <property type="term" value="P:regulation of DNA-templated transcription"/>
    <property type="evidence" value="ECO:0007669"/>
    <property type="project" value="InterPro"/>
</dbReference>
<dbReference type="EMBL" id="FZOC01000006">
    <property type="protein sequence ID" value="SNS12040.1"/>
    <property type="molecule type" value="Genomic_DNA"/>
</dbReference>
<dbReference type="NCBIfam" id="TIGR00229">
    <property type="entry name" value="sensory_box"/>
    <property type="match status" value="1"/>
</dbReference>
<keyword evidence="10" id="KW-0067">ATP-binding</keyword>
<dbReference type="InterPro" id="IPR050351">
    <property type="entry name" value="BphY/WalK/GraS-like"/>
</dbReference>
<dbReference type="GO" id="GO:0000155">
    <property type="term" value="F:phosphorelay sensor kinase activity"/>
    <property type="evidence" value="ECO:0007669"/>
    <property type="project" value="InterPro"/>
</dbReference>
<dbReference type="Gene3D" id="6.10.340.10">
    <property type="match status" value="1"/>
</dbReference>
<evidence type="ECO:0000256" key="6">
    <source>
        <dbReference type="ARBA" id="ARBA00022679"/>
    </source>
</evidence>
<protein>
    <recommendedName>
        <fullName evidence="3">histidine kinase</fullName>
        <ecNumber evidence="3">2.7.13.3</ecNumber>
    </recommendedName>
</protein>
<dbReference type="PROSITE" id="PS50109">
    <property type="entry name" value="HIS_KIN"/>
    <property type="match status" value="1"/>
</dbReference>